<keyword evidence="1" id="KW-0143">Chaperone</keyword>
<dbReference type="InterPro" id="IPR005631">
    <property type="entry name" value="SDH"/>
</dbReference>
<sequence length="109" mass="13147">MNSRIFRFFSQLKFPPTYPEDLSAFKRMVYYRCTRAGIKEVEYILKEWADLNLEQMNREQLIQFQDEVLNTETPELLKILMGQSEHQDKFYLVNLRNYVESKLNSQSNP</sequence>
<evidence type="ECO:0000313" key="3">
    <source>
        <dbReference type="Proteomes" id="UP001162131"/>
    </source>
</evidence>
<protein>
    <submittedName>
        <fullName evidence="2">Uncharacterized protein</fullName>
    </submittedName>
</protein>
<dbReference type="Proteomes" id="UP001162131">
    <property type="component" value="Unassembled WGS sequence"/>
</dbReference>
<comment type="caution">
    <text evidence="2">The sequence shown here is derived from an EMBL/GenBank/DDBJ whole genome shotgun (WGS) entry which is preliminary data.</text>
</comment>
<dbReference type="Pfam" id="PF03937">
    <property type="entry name" value="Sdh5"/>
    <property type="match status" value="1"/>
</dbReference>
<dbReference type="Gene3D" id="1.10.150.250">
    <property type="entry name" value="Flavinator of succinate dehydrogenase"/>
    <property type="match status" value="1"/>
</dbReference>
<organism evidence="2 3">
    <name type="scientific">Blepharisma stoltei</name>
    <dbReference type="NCBI Taxonomy" id="1481888"/>
    <lineage>
        <taxon>Eukaryota</taxon>
        <taxon>Sar</taxon>
        <taxon>Alveolata</taxon>
        <taxon>Ciliophora</taxon>
        <taxon>Postciliodesmatophora</taxon>
        <taxon>Heterotrichea</taxon>
        <taxon>Heterotrichida</taxon>
        <taxon>Blepharismidae</taxon>
        <taxon>Blepharisma</taxon>
    </lineage>
</organism>
<dbReference type="InterPro" id="IPR036714">
    <property type="entry name" value="SDH_sf"/>
</dbReference>
<dbReference type="EMBL" id="CAJZBQ010000013">
    <property type="protein sequence ID" value="CAG9315202.1"/>
    <property type="molecule type" value="Genomic_DNA"/>
</dbReference>
<dbReference type="AlphaFoldDB" id="A0AAU9IPR0"/>
<name>A0AAU9IPR0_9CILI</name>
<accession>A0AAU9IPR0</accession>
<reference evidence="2" key="1">
    <citation type="submission" date="2021-09" db="EMBL/GenBank/DDBJ databases">
        <authorList>
            <consortium name="AG Swart"/>
            <person name="Singh M."/>
            <person name="Singh A."/>
            <person name="Seah K."/>
            <person name="Emmerich C."/>
        </authorList>
    </citation>
    <scope>NUCLEOTIDE SEQUENCE</scope>
    <source>
        <strain evidence="2">ATCC30299</strain>
    </source>
</reference>
<evidence type="ECO:0000313" key="2">
    <source>
        <dbReference type="EMBL" id="CAG9315202.1"/>
    </source>
</evidence>
<evidence type="ECO:0000256" key="1">
    <source>
        <dbReference type="ARBA" id="ARBA00023186"/>
    </source>
</evidence>
<gene>
    <name evidence="2" type="ORF">BSTOLATCC_MIC12976</name>
</gene>
<proteinExistence type="predicted"/>
<keyword evidence="3" id="KW-1185">Reference proteome</keyword>
<dbReference type="SUPFAM" id="SSF109910">
    <property type="entry name" value="YgfY-like"/>
    <property type="match status" value="1"/>
</dbReference>